<dbReference type="InterPro" id="IPR010023">
    <property type="entry name" value="KdsC_fam"/>
</dbReference>
<sequence length="178" mass="19317">MKTEDRLRRLAAPVRWVLLDVDGVVTDGGLAYDPEGREYKRFSARDGLGLRLLARGGIRAAFLTGRATPSGVLARALELEAPEIHADAKAKLPAYEAFKARHGLSDPEVLYMGDDYVDLPVLRRAGFPVTVPGAPAAVRRACALVTRAPGGHGAVREAAERLLDLKGLLDKALERYYD</sequence>
<evidence type="ECO:0000256" key="5">
    <source>
        <dbReference type="ARBA" id="ARBA00022801"/>
    </source>
</evidence>
<dbReference type="AlphaFoldDB" id="A0A6N9TL25"/>
<feature type="binding site" evidence="7">
    <location>
        <position position="22"/>
    </location>
    <ligand>
        <name>substrate</name>
    </ligand>
</feature>
<reference evidence="9 10" key="1">
    <citation type="submission" date="2020-02" db="EMBL/GenBank/DDBJ databases">
        <title>Comparative genomics of sulfur disproportionating microorganisms.</title>
        <authorList>
            <person name="Ward L.M."/>
            <person name="Bertran E."/>
            <person name="Johnston D.T."/>
        </authorList>
    </citation>
    <scope>NUCLEOTIDE SEQUENCE [LARGE SCALE GENOMIC DNA]</scope>
    <source>
        <strain evidence="9 10">DSM 100025</strain>
    </source>
</reference>
<dbReference type="GO" id="GO:0019143">
    <property type="term" value="F:3-deoxy-manno-octulosonate-8-phosphatase activity"/>
    <property type="evidence" value="ECO:0007669"/>
    <property type="project" value="UniProtKB-EC"/>
</dbReference>
<dbReference type="Proteomes" id="UP000469346">
    <property type="component" value="Unassembled WGS sequence"/>
</dbReference>
<dbReference type="PANTHER" id="PTHR21485">
    <property type="entry name" value="HAD SUPERFAMILY MEMBERS CMAS AND KDSC"/>
    <property type="match status" value="1"/>
</dbReference>
<comment type="similarity">
    <text evidence="2">Belongs to the KdsC family.</text>
</comment>
<evidence type="ECO:0000313" key="9">
    <source>
        <dbReference type="EMBL" id="NDY41935.1"/>
    </source>
</evidence>
<feature type="binding site" evidence="7">
    <location>
        <position position="51"/>
    </location>
    <ligand>
        <name>substrate</name>
    </ligand>
</feature>
<dbReference type="NCBIfam" id="TIGR01670">
    <property type="entry name" value="KdsC-phosphatas"/>
    <property type="match status" value="1"/>
</dbReference>
<evidence type="ECO:0000313" key="10">
    <source>
        <dbReference type="Proteomes" id="UP000469346"/>
    </source>
</evidence>
<keyword evidence="10" id="KW-1185">Reference proteome</keyword>
<dbReference type="InterPro" id="IPR036412">
    <property type="entry name" value="HAD-like_sf"/>
</dbReference>
<comment type="caution">
    <text evidence="9">The sequence shown here is derived from an EMBL/GenBank/DDBJ whole genome shotgun (WGS) entry which is preliminary data.</text>
</comment>
<comment type="subunit">
    <text evidence="3">Homotetramer.</text>
</comment>
<evidence type="ECO:0000256" key="8">
    <source>
        <dbReference type="PIRSR" id="PIRSR006118-2"/>
    </source>
</evidence>
<evidence type="ECO:0000256" key="6">
    <source>
        <dbReference type="ARBA" id="ARBA00022842"/>
    </source>
</evidence>
<dbReference type="InterPro" id="IPR050793">
    <property type="entry name" value="CMP-NeuNAc_synthase"/>
</dbReference>
<feature type="binding site" evidence="7">
    <location>
        <position position="91"/>
    </location>
    <ligand>
        <name>substrate</name>
    </ligand>
</feature>
<evidence type="ECO:0000256" key="3">
    <source>
        <dbReference type="ARBA" id="ARBA00011881"/>
    </source>
</evidence>
<feature type="binding site" evidence="8">
    <location>
        <position position="20"/>
    </location>
    <ligand>
        <name>Mg(2+)</name>
        <dbReference type="ChEBI" id="CHEBI:18420"/>
    </ligand>
</feature>
<protein>
    <submittedName>
        <fullName evidence="9">3-deoxy-D-manno-octulosonate 8-phosphate phosphatase</fullName>
        <ecNumber evidence="9">3.1.3.45</ecNumber>
    </submittedName>
</protein>
<keyword evidence="5 9" id="KW-0378">Hydrolase</keyword>
<comment type="cofactor">
    <cofactor evidence="1 8">
        <name>Mg(2+)</name>
        <dbReference type="ChEBI" id="CHEBI:18420"/>
    </cofactor>
</comment>
<dbReference type="InterPro" id="IPR023214">
    <property type="entry name" value="HAD_sf"/>
</dbReference>
<feature type="binding site" evidence="7">
    <location>
        <position position="75"/>
    </location>
    <ligand>
        <name>substrate</name>
    </ligand>
</feature>
<evidence type="ECO:0000256" key="1">
    <source>
        <dbReference type="ARBA" id="ARBA00001946"/>
    </source>
</evidence>
<dbReference type="GO" id="GO:0046872">
    <property type="term" value="F:metal ion binding"/>
    <property type="evidence" value="ECO:0007669"/>
    <property type="project" value="UniProtKB-KW"/>
</dbReference>
<dbReference type="EMBL" id="JAAGRR010000025">
    <property type="protein sequence ID" value="NDY41935.1"/>
    <property type="molecule type" value="Genomic_DNA"/>
</dbReference>
<dbReference type="EC" id="3.1.3.45" evidence="9"/>
<feature type="binding site" evidence="8">
    <location>
        <position position="114"/>
    </location>
    <ligand>
        <name>Mg(2+)</name>
        <dbReference type="ChEBI" id="CHEBI:18420"/>
    </ligand>
</feature>
<gene>
    <name evidence="9" type="ORF">G3N55_03610</name>
</gene>
<name>A0A6N9TL25_DISTH</name>
<dbReference type="Gene3D" id="3.40.50.1000">
    <property type="entry name" value="HAD superfamily/HAD-like"/>
    <property type="match status" value="1"/>
</dbReference>
<dbReference type="SFLD" id="SFLDG01138">
    <property type="entry name" value="C1.6.2:_Deoxy-d-mannose-octulo"/>
    <property type="match status" value="1"/>
</dbReference>
<keyword evidence="6 8" id="KW-0460">Magnesium</keyword>
<dbReference type="PANTHER" id="PTHR21485:SF3">
    <property type="entry name" value="N-ACYLNEURAMINATE CYTIDYLYLTRANSFERASE"/>
    <property type="match status" value="1"/>
</dbReference>
<accession>A0A6N9TL25</accession>
<dbReference type="SFLD" id="SFLDS00003">
    <property type="entry name" value="Haloacid_Dehalogenase"/>
    <property type="match status" value="1"/>
</dbReference>
<feature type="binding site" evidence="7">
    <location>
        <position position="66"/>
    </location>
    <ligand>
        <name>substrate</name>
    </ligand>
</feature>
<evidence type="ECO:0000256" key="7">
    <source>
        <dbReference type="PIRSR" id="PIRSR006118-1"/>
    </source>
</evidence>
<evidence type="ECO:0000256" key="4">
    <source>
        <dbReference type="ARBA" id="ARBA00022723"/>
    </source>
</evidence>
<dbReference type="GO" id="GO:0008781">
    <property type="term" value="F:N-acylneuraminate cytidylyltransferase activity"/>
    <property type="evidence" value="ECO:0007669"/>
    <property type="project" value="TreeGrafter"/>
</dbReference>
<organism evidence="9 10">
    <name type="scientific">Dissulfurirhabdus thermomarina</name>
    <dbReference type="NCBI Taxonomy" id="1765737"/>
    <lineage>
        <taxon>Bacteria</taxon>
        <taxon>Deltaproteobacteria</taxon>
        <taxon>Dissulfurirhabdaceae</taxon>
        <taxon>Dissulfurirhabdus</taxon>
    </lineage>
</organism>
<dbReference type="RefSeq" id="WP_163298087.1">
    <property type="nucleotide sequence ID" value="NZ_JAAGRR010000025.1"/>
</dbReference>
<dbReference type="SUPFAM" id="SSF56784">
    <property type="entry name" value="HAD-like"/>
    <property type="match status" value="1"/>
</dbReference>
<keyword evidence="4 8" id="KW-0479">Metal-binding</keyword>
<dbReference type="SFLD" id="SFLDG01136">
    <property type="entry name" value="C1.6:_Phosphoserine_Phosphatas"/>
    <property type="match status" value="1"/>
</dbReference>
<proteinExistence type="inferred from homology"/>
<evidence type="ECO:0000256" key="2">
    <source>
        <dbReference type="ARBA" id="ARBA00005893"/>
    </source>
</evidence>
<dbReference type="PIRSF" id="PIRSF006118">
    <property type="entry name" value="KDO8-P_Ptase"/>
    <property type="match status" value="1"/>
</dbReference>